<sequence length="114" mass="13564">MAKNGKFKTLLWLYVLINQSHLKEFPSPKRVILHSATGSSKRINRSRHAKMDDFQKKSARKNHAVFIWWRFVYSLFGWFSQSSHYLHRHYVVNGNKMASKKKRKKAQLGRTMND</sequence>
<evidence type="ECO:0000313" key="2">
    <source>
        <dbReference type="EnsemblMetazoa" id="CLYHEMP008062.2"/>
    </source>
</evidence>
<keyword evidence="3" id="KW-1185">Reference proteome</keyword>
<evidence type="ECO:0000313" key="3">
    <source>
        <dbReference type="Proteomes" id="UP000594262"/>
    </source>
</evidence>
<accession>A0A7M5VDQ5</accession>
<protein>
    <recommendedName>
        <fullName evidence="4">Cnidarian restricted protein</fullName>
    </recommendedName>
</protein>
<dbReference type="AlphaFoldDB" id="A0A7M5VDQ5"/>
<name>A0A7M5VDQ5_9CNID</name>
<feature type="chain" id="PRO_5029516084" description="Cnidarian restricted protein" evidence="1">
    <location>
        <begin position="23"/>
        <end position="114"/>
    </location>
</feature>
<dbReference type="Proteomes" id="UP000594262">
    <property type="component" value="Unplaced"/>
</dbReference>
<reference evidence="2" key="1">
    <citation type="submission" date="2021-01" db="UniProtKB">
        <authorList>
            <consortium name="EnsemblMetazoa"/>
        </authorList>
    </citation>
    <scope>IDENTIFICATION</scope>
</reference>
<proteinExistence type="predicted"/>
<keyword evidence="1" id="KW-0732">Signal</keyword>
<organism evidence="2 3">
    <name type="scientific">Clytia hemisphaerica</name>
    <dbReference type="NCBI Taxonomy" id="252671"/>
    <lineage>
        <taxon>Eukaryota</taxon>
        <taxon>Metazoa</taxon>
        <taxon>Cnidaria</taxon>
        <taxon>Hydrozoa</taxon>
        <taxon>Hydroidolina</taxon>
        <taxon>Leptothecata</taxon>
        <taxon>Obeliida</taxon>
        <taxon>Clytiidae</taxon>
        <taxon>Clytia</taxon>
    </lineage>
</organism>
<evidence type="ECO:0008006" key="4">
    <source>
        <dbReference type="Google" id="ProtNLM"/>
    </source>
</evidence>
<evidence type="ECO:0000256" key="1">
    <source>
        <dbReference type="SAM" id="SignalP"/>
    </source>
</evidence>
<dbReference type="EnsemblMetazoa" id="CLYHEMT008062.2">
    <property type="protein sequence ID" value="CLYHEMP008062.2"/>
    <property type="gene ID" value="CLYHEMG008062"/>
</dbReference>
<feature type="signal peptide" evidence="1">
    <location>
        <begin position="1"/>
        <end position="22"/>
    </location>
</feature>